<dbReference type="InterPro" id="IPR008991">
    <property type="entry name" value="Translation_prot_SH3-like_sf"/>
</dbReference>
<evidence type="ECO:0000256" key="1">
    <source>
        <dbReference type="ARBA" id="ARBA00004173"/>
    </source>
</evidence>
<reference evidence="10 11" key="1">
    <citation type="journal article" date="2013" name="Nature">
        <title>Insights into bilaterian evolution from three spiralian genomes.</title>
        <authorList>
            <person name="Simakov O."/>
            <person name="Marletaz F."/>
            <person name="Cho S.J."/>
            <person name="Edsinger-Gonzales E."/>
            <person name="Havlak P."/>
            <person name="Hellsten U."/>
            <person name="Kuo D.H."/>
            <person name="Larsson T."/>
            <person name="Lv J."/>
            <person name="Arendt D."/>
            <person name="Savage R."/>
            <person name="Osoegawa K."/>
            <person name="de Jong P."/>
            <person name="Grimwood J."/>
            <person name="Chapman J.A."/>
            <person name="Shapiro H."/>
            <person name="Aerts A."/>
            <person name="Otillar R.P."/>
            <person name="Terry A.Y."/>
            <person name="Boore J.L."/>
            <person name="Grigoriev I.V."/>
            <person name="Lindberg D.R."/>
            <person name="Seaver E.C."/>
            <person name="Weisblat D.A."/>
            <person name="Putnam N.H."/>
            <person name="Rokhsar D.S."/>
        </authorList>
    </citation>
    <scope>NUCLEOTIDE SEQUENCE [LARGE SCALE GENOMIC DNA]</scope>
</reference>
<gene>
    <name evidence="10" type="ORF">LOTGIDRAFT_210367</name>
</gene>
<protein>
    <recommendedName>
        <fullName evidence="7">Large ribosomal subunit protein bL19m</fullName>
    </recommendedName>
    <alternativeName>
        <fullName evidence="8">39S ribosomal protein L19, mitochondrial</fullName>
    </alternativeName>
</protein>
<dbReference type="PANTHER" id="PTHR15680:SF9">
    <property type="entry name" value="LARGE RIBOSOMAL SUBUNIT PROTEIN BL19M"/>
    <property type="match status" value="1"/>
</dbReference>
<dbReference type="SUPFAM" id="SSF50104">
    <property type="entry name" value="Translation proteins SH3-like domain"/>
    <property type="match status" value="1"/>
</dbReference>
<dbReference type="Gene3D" id="2.30.30.790">
    <property type="match status" value="1"/>
</dbReference>
<dbReference type="HOGENOM" id="CLU_076988_0_0_1"/>
<dbReference type="FunFam" id="2.30.30.790:FF:000002">
    <property type="entry name" value="39S ribosomal protein L19, mitochondrial"/>
    <property type="match status" value="1"/>
</dbReference>
<organism evidence="10 11">
    <name type="scientific">Lottia gigantea</name>
    <name type="common">Giant owl limpet</name>
    <dbReference type="NCBI Taxonomy" id="225164"/>
    <lineage>
        <taxon>Eukaryota</taxon>
        <taxon>Metazoa</taxon>
        <taxon>Spiralia</taxon>
        <taxon>Lophotrochozoa</taxon>
        <taxon>Mollusca</taxon>
        <taxon>Gastropoda</taxon>
        <taxon>Patellogastropoda</taxon>
        <taxon>Lottioidea</taxon>
        <taxon>Lottiidae</taxon>
        <taxon>Lottia</taxon>
    </lineage>
</organism>
<evidence type="ECO:0000256" key="8">
    <source>
        <dbReference type="ARBA" id="ARBA00035359"/>
    </source>
</evidence>
<evidence type="ECO:0000256" key="4">
    <source>
        <dbReference type="ARBA" id="ARBA00022980"/>
    </source>
</evidence>
<evidence type="ECO:0000256" key="9">
    <source>
        <dbReference type="SAM" id="MobiDB-lite"/>
    </source>
</evidence>
<dbReference type="PRINTS" id="PR00061">
    <property type="entry name" value="RIBOSOMALL19"/>
</dbReference>
<keyword evidence="11" id="KW-1185">Reference proteome</keyword>
<dbReference type="KEGG" id="lgi:LOTGIDRAFT_210367"/>
<evidence type="ECO:0000256" key="6">
    <source>
        <dbReference type="ARBA" id="ARBA00023274"/>
    </source>
</evidence>
<dbReference type="Proteomes" id="UP000030746">
    <property type="component" value="Unassembled WGS sequence"/>
</dbReference>
<dbReference type="GO" id="GO:0005762">
    <property type="term" value="C:mitochondrial large ribosomal subunit"/>
    <property type="evidence" value="ECO:0007669"/>
    <property type="project" value="TreeGrafter"/>
</dbReference>
<keyword evidence="6" id="KW-0687">Ribonucleoprotein</keyword>
<evidence type="ECO:0000256" key="3">
    <source>
        <dbReference type="ARBA" id="ARBA00022946"/>
    </source>
</evidence>
<evidence type="ECO:0000313" key="10">
    <source>
        <dbReference type="EMBL" id="ESO89330.1"/>
    </source>
</evidence>
<evidence type="ECO:0000256" key="5">
    <source>
        <dbReference type="ARBA" id="ARBA00023128"/>
    </source>
</evidence>
<sequence length="281" mass="33478">MPKRLSLKPEEVEKYRKSKLIDHPDVPVAEKTQRETVPADYRFVFPEFLPDPEYDRRDRVRERLERDDMYRRRMVIEIPEFYVGSIMAVTIADEQTPSKESRFVGICIDRGGIGLRAFFILRNVVDGLGVEIMYEMYDPTVLSIETLLLEKRLDNHLYYLRDAPPEYSTFSFDTEAIPIPKGTAIPVNPLKVKLNPRPWLERWERQDLKGIQELNLPQKFYDRAEIHAEKPWQKHDLMKQYRSNINADDTEQVMKEVHQRKKAIDRENTRRRKEAIFKNKK</sequence>
<dbReference type="Pfam" id="PF01245">
    <property type="entry name" value="Ribosomal_L19"/>
    <property type="match status" value="1"/>
</dbReference>
<evidence type="ECO:0000313" key="11">
    <source>
        <dbReference type="Proteomes" id="UP000030746"/>
    </source>
</evidence>
<comment type="similarity">
    <text evidence="2">Belongs to the bacterial ribosomal protein bL19 family.</text>
</comment>
<dbReference type="RefSeq" id="XP_009060358.1">
    <property type="nucleotide sequence ID" value="XM_009062110.1"/>
</dbReference>
<comment type="subcellular location">
    <subcellularLocation>
        <location evidence="1">Mitochondrion</location>
    </subcellularLocation>
</comment>
<dbReference type="GO" id="GO:0006412">
    <property type="term" value="P:translation"/>
    <property type="evidence" value="ECO:0007669"/>
    <property type="project" value="InterPro"/>
</dbReference>
<proteinExistence type="inferred from homology"/>
<dbReference type="InterPro" id="IPR001857">
    <property type="entry name" value="Ribosomal_bL19"/>
</dbReference>
<dbReference type="EMBL" id="KB202619">
    <property type="protein sequence ID" value="ESO89330.1"/>
    <property type="molecule type" value="Genomic_DNA"/>
</dbReference>
<accession>V4A363</accession>
<dbReference type="CTD" id="20246207"/>
<keyword evidence="3" id="KW-0809">Transit peptide</keyword>
<dbReference type="OrthoDB" id="432645at2759"/>
<dbReference type="GeneID" id="20246207"/>
<dbReference type="OMA" id="IHEIQVV"/>
<dbReference type="STRING" id="225164.V4A363"/>
<dbReference type="PANTHER" id="PTHR15680">
    <property type="entry name" value="RIBOSOMAL PROTEIN L19"/>
    <property type="match status" value="1"/>
</dbReference>
<evidence type="ECO:0000256" key="7">
    <source>
        <dbReference type="ARBA" id="ARBA00035288"/>
    </source>
</evidence>
<keyword evidence="5" id="KW-0496">Mitochondrion</keyword>
<evidence type="ECO:0000256" key="2">
    <source>
        <dbReference type="ARBA" id="ARBA00005781"/>
    </source>
</evidence>
<dbReference type="InterPro" id="IPR038657">
    <property type="entry name" value="Ribosomal_bL19_sf"/>
</dbReference>
<keyword evidence="4" id="KW-0689">Ribosomal protein</keyword>
<dbReference type="GO" id="GO:0003735">
    <property type="term" value="F:structural constituent of ribosome"/>
    <property type="evidence" value="ECO:0007669"/>
    <property type="project" value="InterPro"/>
</dbReference>
<name>V4A363_LOTGI</name>
<feature type="region of interest" description="Disordered" evidence="9">
    <location>
        <begin position="260"/>
        <end position="281"/>
    </location>
</feature>
<dbReference type="AlphaFoldDB" id="V4A363"/>